<evidence type="ECO:0000256" key="1">
    <source>
        <dbReference type="SAM" id="MobiDB-lite"/>
    </source>
</evidence>
<reference evidence="2" key="3">
    <citation type="journal article" date="2017" name="Nature">
        <title>Genome sequence of the progenitor of the wheat D genome Aegilops tauschii.</title>
        <authorList>
            <person name="Luo M.C."/>
            <person name="Gu Y.Q."/>
            <person name="Puiu D."/>
            <person name="Wang H."/>
            <person name="Twardziok S.O."/>
            <person name="Deal K.R."/>
            <person name="Huo N."/>
            <person name="Zhu T."/>
            <person name="Wang L."/>
            <person name="Wang Y."/>
            <person name="McGuire P.E."/>
            <person name="Liu S."/>
            <person name="Long H."/>
            <person name="Ramasamy R.K."/>
            <person name="Rodriguez J.C."/>
            <person name="Van S.L."/>
            <person name="Yuan L."/>
            <person name="Wang Z."/>
            <person name="Xia Z."/>
            <person name="Xiao L."/>
            <person name="Anderson O.D."/>
            <person name="Ouyang S."/>
            <person name="Liang Y."/>
            <person name="Zimin A.V."/>
            <person name="Pertea G."/>
            <person name="Qi P."/>
            <person name="Bennetzen J.L."/>
            <person name="Dai X."/>
            <person name="Dawson M.W."/>
            <person name="Muller H.G."/>
            <person name="Kugler K."/>
            <person name="Rivarola-Duarte L."/>
            <person name="Spannagl M."/>
            <person name="Mayer K.F.X."/>
            <person name="Lu F.H."/>
            <person name="Bevan M.W."/>
            <person name="Leroy P."/>
            <person name="Li P."/>
            <person name="You F.M."/>
            <person name="Sun Q."/>
            <person name="Liu Z."/>
            <person name="Lyons E."/>
            <person name="Wicker T."/>
            <person name="Salzberg S.L."/>
            <person name="Devos K.M."/>
            <person name="Dvorak J."/>
        </authorList>
    </citation>
    <scope>NUCLEOTIDE SEQUENCE [LARGE SCALE GENOMIC DNA]</scope>
    <source>
        <strain evidence="2">cv. AL8/78</strain>
    </source>
</reference>
<reference evidence="2" key="4">
    <citation type="submission" date="2019-03" db="UniProtKB">
        <authorList>
            <consortium name="EnsemblPlants"/>
        </authorList>
    </citation>
    <scope>IDENTIFICATION</scope>
</reference>
<accession>A0A452YI72</accession>
<dbReference type="PANTHER" id="PTHR32133:SF411">
    <property type="entry name" value="F-BOX DOMAIN-CONTAINING PROTEIN"/>
    <property type="match status" value="1"/>
</dbReference>
<feature type="region of interest" description="Disordered" evidence="1">
    <location>
        <begin position="1"/>
        <end position="32"/>
    </location>
</feature>
<dbReference type="AlphaFoldDB" id="A0A452YI72"/>
<evidence type="ECO:0000313" key="2">
    <source>
        <dbReference type="EnsemblPlants" id="AET1Gv20422700.1"/>
    </source>
</evidence>
<keyword evidence="3" id="KW-1185">Reference proteome</keyword>
<protein>
    <recommendedName>
        <fullName evidence="4">F-box domain-containing protein</fullName>
    </recommendedName>
</protein>
<organism evidence="2 3">
    <name type="scientific">Aegilops tauschii subsp. strangulata</name>
    <name type="common">Goatgrass</name>
    <dbReference type="NCBI Taxonomy" id="200361"/>
    <lineage>
        <taxon>Eukaryota</taxon>
        <taxon>Viridiplantae</taxon>
        <taxon>Streptophyta</taxon>
        <taxon>Embryophyta</taxon>
        <taxon>Tracheophyta</taxon>
        <taxon>Spermatophyta</taxon>
        <taxon>Magnoliopsida</taxon>
        <taxon>Liliopsida</taxon>
        <taxon>Poales</taxon>
        <taxon>Poaceae</taxon>
        <taxon>BOP clade</taxon>
        <taxon>Pooideae</taxon>
        <taxon>Triticodae</taxon>
        <taxon>Triticeae</taxon>
        <taxon>Triticinae</taxon>
        <taxon>Aegilops</taxon>
    </lineage>
</organism>
<dbReference type="Proteomes" id="UP000015105">
    <property type="component" value="Chromosome 1D"/>
</dbReference>
<dbReference type="Gramene" id="AET1Gv20422700.1">
    <property type="protein sequence ID" value="AET1Gv20422700.1"/>
    <property type="gene ID" value="AET1Gv20422700"/>
</dbReference>
<feature type="region of interest" description="Disordered" evidence="1">
    <location>
        <begin position="99"/>
        <end position="123"/>
    </location>
</feature>
<reference evidence="2" key="5">
    <citation type="journal article" date="2021" name="G3 (Bethesda)">
        <title>Aegilops tauschii genome assembly Aet v5.0 features greater sequence contiguity and improved annotation.</title>
        <authorList>
            <person name="Wang L."/>
            <person name="Zhu T."/>
            <person name="Rodriguez J.C."/>
            <person name="Deal K.R."/>
            <person name="Dubcovsky J."/>
            <person name="McGuire P.E."/>
            <person name="Lux T."/>
            <person name="Spannagl M."/>
            <person name="Mayer K.F.X."/>
            <person name="Baldrich P."/>
            <person name="Meyers B.C."/>
            <person name="Huo N."/>
            <person name="Gu Y.Q."/>
            <person name="Zhou H."/>
            <person name="Devos K.M."/>
            <person name="Bennetzen J.L."/>
            <person name="Unver T."/>
            <person name="Budak H."/>
            <person name="Gulick P.J."/>
            <person name="Galiba G."/>
            <person name="Kalapos B."/>
            <person name="Nelson D.R."/>
            <person name="Li P."/>
            <person name="You F.M."/>
            <person name="Luo M.C."/>
            <person name="Dvorak J."/>
        </authorList>
    </citation>
    <scope>NUCLEOTIDE SEQUENCE [LARGE SCALE GENOMIC DNA]</scope>
    <source>
        <strain evidence="2">cv. AL8/78</strain>
    </source>
</reference>
<proteinExistence type="predicted"/>
<name>A0A452YI72_AEGTS</name>
<evidence type="ECO:0000313" key="3">
    <source>
        <dbReference type="Proteomes" id="UP000015105"/>
    </source>
</evidence>
<evidence type="ECO:0008006" key="4">
    <source>
        <dbReference type="Google" id="ProtNLM"/>
    </source>
</evidence>
<reference evidence="3" key="1">
    <citation type="journal article" date="2014" name="Science">
        <title>Ancient hybridizations among the ancestral genomes of bread wheat.</title>
        <authorList>
            <consortium name="International Wheat Genome Sequencing Consortium,"/>
            <person name="Marcussen T."/>
            <person name="Sandve S.R."/>
            <person name="Heier L."/>
            <person name="Spannagl M."/>
            <person name="Pfeifer M."/>
            <person name="Jakobsen K.S."/>
            <person name="Wulff B.B."/>
            <person name="Steuernagel B."/>
            <person name="Mayer K.F."/>
            <person name="Olsen O.A."/>
        </authorList>
    </citation>
    <scope>NUCLEOTIDE SEQUENCE [LARGE SCALE GENOMIC DNA]</scope>
    <source>
        <strain evidence="3">cv. AL8/78</strain>
    </source>
</reference>
<dbReference type="EnsemblPlants" id="AET1Gv20422700.1">
    <property type="protein sequence ID" value="AET1Gv20422700.1"/>
    <property type="gene ID" value="AET1Gv20422700"/>
</dbReference>
<dbReference type="PANTHER" id="PTHR32133">
    <property type="entry name" value="OS07G0120400 PROTEIN"/>
    <property type="match status" value="1"/>
</dbReference>
<sequence>MDKPLHPRPHLFASSTFPPPETLASMPTTTPPLAAPSLSGELLEEIFLRFLPNEPSFLVRASLASKLSFGLLTSPNFQSRYREFHGALPMLGFFCNQIDTSDSEEEEEEPVSHFVPATTSDSC</sequence>
<reference evidence="3" key="2">
    <citation type="journal article" date="2017" name="Nat. Plants">
        <title>The Aegilops tauschii genome reveals multiple impacts of transposons.</title>
        <authorList>
            <person name="Zhao G."/>
            <person name="Zou C."/>
            <person name="Li K."/>
            <person name="Wang K."/>
            <person name="Li T."/>
            <person name="Gao L."/>
            <person name="Zhang X."/>
            <person name="Wang H."/>
            <person name="Yang Z."/>
            <person name="Liu X."/>
            <person name="Jiang W."/>
            <person name="Mao L."/>
            <person name="Kong X."/>
            <person name="Jiao Y."/>
            <person name="Jia J."/>
        </authorList>
    </citation>
    <scope>NUCLEOTIDE SEQUENCE [LARGE SCALE GENOMIC DNA]</scope>
    <source>
        <strain evidence="3">cv. AL8/78</strain>
    </source>
</reference>